<evidence type="ECO:0000313" key="22">
    <source>
        <dbReference type="Proteomes" id="UP001153292"/>
    </source>
</evidence>
<dbReference type="InterPro" id="IPR018506">
    <property type="entry name" value="Cyt_B5_heme-BS"/>
</dbReference>
<keyword evidence="8 18" id="KW-0479">Metal-binding</keyword>
<dbReference type="EC" id="1.-.-.-" evidence="18"/>
<evidence type="ECO:0000259" key="20">
    <source>
        <dbReference type="PROSITE" id="PS50255"/>
    </source>
</evidence>
<keyword evidence="16 18" id="KW-0472">Membrane</keyword>
<proteinExistence type="inferred from homology"/>
<keyword evidence="5 18" id="KW-0444">Lipid biosynthesis</keyword>
<evidence type="ECO:0000256" key="8">
    <source>
        <dbReference type="ARBA" id="ARBA00022723"/>
    </source>
</evidence>
<dbReference type="PANTHER" id="PTHR12863">
    <property type="entry name" value="FATTY ACID HYDROXYLASE"/>
    <property type="match status" value="1"/>
</dbReference>
<evidence type="ECO:0000256" key="3">
    <source>
        <dbReference type="ARBA" id="ARBA00005189"/>
    </source>
</evidence>
<dbReference type="SUPFAM" id="SSF55856">
    <property type="entry name" value="Cytochrome b5-like heme/steroid binding domain"/>
    <property type="match status" value="1"/>
</dbReference>
<comment type="similarity">
    <text evidence="4 18">Belongs to the sterol desaturase family. SCS7 subfamily.</text>
</comment>
<evidence type="ECO:0000313" key="21">
    <source>
        <dbReference type="EMBL" id="CAH0399043.1"/>
    </source>
</evidence>
<dbReference type="PROSITE" id="PS00191">
    <property type="entry name" value="CYTOCHROME_B5_1"/>
    <property type="match status" value="1"/>
</dbReference>
<evidence type="ECO:0000256" key="12">
    <source>
        <dbReference type="ARBA" id="ARBA00022989"/>
    </source>
</evidence>
<keyword evidence="11" id="KW-0862">Zinc</keyword>
<keyword evidence="17 18" id="KW-0275">Fatty acid biosynthesis</keyword>
<keyword evidence="12 19" id="KW-1133">Transmembrane helix</keyword>
<evidence type="ECO:0000256" key="18">
    <source>
        <dbReference type="PIRNR" id="PIRNR005149"/>
    </source>
</evidence>
<evidence type="ECO:0000256" key="10">
    <source>
        <dbReference type="ARBA" id="ARBA00022832"/>
    </source>
</evidence>
<keyword evidence="22" id="KW-1185">Reference proteome</keyword>
<dbReference type="Proteomes" id="UP001153292">
    <property type="component" value="Chromosome 13"/>
</dbReference>
<comment type="function">
    <text evidence="18">Catalyzes stereospecific hydroxylation of free fatty acids at the C-2 position to produce (R)-2-hydroxy fatty acids, which are building blocks of sphingolipids and glycosphingolipids common in neural tissue and epidermis. Plays an essential role in the synthesis of galactosphingolipids of the myelin sheath. Responsible for the synthesis of sphingolipids and glycosphingolipids involved in the formation of epidermal lamellar bodies critical for skin permeability barrier. Participates in the synthesis of glycosphingolipids and a fraction of type II wax diesters in sebaceous gland, specifically regulating hair follicle homeostasis. Involved in the synthesis of sphingolipids of plasma membrane rafts, controlling lipid raft mobility and trafficking of raft-associated proteins.</text>
</comment>
<accession>A0ABN8AYD0</accession>
<evidence type="ECO:0000256" key="1">
    <source>
        <dbReference type="ARBA" id="ARBA00004477"/>
    </source>
</evidence>
<reference evidence="21" key="1">
    <citation type="submission" date="2021-12" db="EMBL/GenBank/DDBJ databases">
        <authorList>
            <person name="King R."/>
        </authorList>
    </citation>
    <scope>NUCLEOTIDE SEQUENCE</scope>
</reference>
<comment type="subcellular location">
    <subcellularLocation>
        <location evidence="1">Endoplasmic reticulum membrane</location>
        <topology evidence="1">Multi-pass membrane protein</topology>
    </subcellularLocation>
</comment>
<keyword evidence="15 18" id="KW-0443">Lipid metabolism</keyword>
<keyword evidence="10 18" id="KW-0276">Fatty acid metabolism</keyword>
<evidence type="ECO:0000256" key="5">
    <source>
        <dbReference type="ARBA" id="ARBA00022516"/>
    </source>
</evidence>
<evidence type="ECO:0000256" key="16">
    <source>
        <dbReference type="ARBA" id="ARBA00023136"/>
    </source>
</evidence>
<keyword evidence="9 18" id="KW-0256">Endoplasmic reticulum</keyword>
<comment type="pathway">
    <text evidence="3">Lipid metabolism.</text>
</comment>
<feature type="domain" description="Cytochrome b5 heme-binding" evidence="20">
    <location>
        <begin position="1"/>
        <end position="60"/>
    </location>
</feature>
<evidence type="ECO:0000256" key="13">
    <source>
        <dbReference type="ARBA" id="ARBA00023002"/>
    </source>
</evidence>
<evidence type="ECO:0000256" key="7">
    <source>
        <dbReference type="ARBA" id="ARBA00022692"/>
    </source>
</evidence>
<feature type="transmembrane region" description="Helical" evidence="19">
    <location>
        <begin position="241"/>
        <end position="261"/>
    </location>
</feature>
<dbReference type="EMBL" id="OU963906">
    <property type="protein sequence ID" value="CAH0399043.1"/>
    <property type="molecule type" value="Genomic_DNA"/>
</dbReference>
<evidence type="ECO:0000256" key="6">
    <source>
        <dbReference type="ARBA" id="ARBA00022617"/>
    </source>
</evidence>
<keyword evidence="6" id="KW-0349">Heme</keyword>
<dbReference type="InterPro" id="IPR006694">
    <property type="entry name" value="Fatty_acid_hydroxylase"/>
</dbReference>
<keyword evidence="13 18" id="KW-0560">Oxidoreductase</keyword>
<keyword evidence="7 19" id="KW-0812">Transmembrane</keyword>
<dbReference type="Pfam" id="PF04116">
    <property type="entry name" value="FA_hydroxylase"/>
    <property type="match status" value="1"/>
</dbReference>
<evidence type="ECO:0000256" key="17">
    <source>
        <dbReference type="ARBA" id="ARBA00023160"/>
    </source>
</evidence>
<dbReference type="InterPro" id="IPR014430">
    <property type="entry name" value="Scs7"/>
</dbReference>
<evidence type="ECO:0000256" key="14">
    <source>
        <dbReference type="ARBA" id="ARBA00023004"/>
    </source>
</evidence>
<dbReference type="PROSITE" id="PS50255">
    <property type="entry name" value="CYTOCHROME_B5_2"/>
    <property type="match status" value="1"/>
</dbReference>
<comment type="cofactor">
    <cofactor evidence="18">
        <name>Zn(2+)</name>
        <dbReference type="ChEBI" id="CHEBI:29105"/>
    </cofactor>
    <text evidence="18">Binds 2 Zn(2+) ions per subunit that likely form a catalytic dimetal center.</text>
</comment>
<keyword evidence="14 18" id="KW-0408">Iron</keyword>
<evidence type="ECO:0000256" key="15">
    <source>
        <dbReference type="ARBA" id="ARBA00023098"/>
    </source>
</evidence>
<feature type="transmembrane region" description="Helical" evidence="19">
    <location>
        <begin position="138"/>
        <end position="163"/>
    </location>
</feature>
<sequence>MDKDFPILFNGQKYNINNFLRDHPGGVNTLKKYKGKSILQAMDSFGHSTSAYHMLNDFKIHGDFNDANLTGKVSANGRVITNEETHKSAKEIAFLEELEARLDWSKPLLSQLHLIAPHYELWVNSAVYRRCRLFASPLLESMTFTPWYLVPIFWIPVILYLGISQFLQHVACGELCTNESMSLLQFGGHLVFGLVAWTILEYSLHRWVFHLDPGSSLKMITVHFLIHGLHHKMPFDGLRQVFPPIPALVLASVIYVPFWLITAHPLIKMAGGLTGYLAYDMIHYYVHHGSPCDGSYLYTMKRYHSNHHFVNHDKAFGISSKIWDHIFKTYVHIRKLGFSLHWSS</sequence>
<evidence type="ECO:0000256" key="9">
    <source>
        <dbReference type="ARBA" id="ARBA00022824"/>
    </source>
</evidence>
<feature type="transmembrane region" description="Helical" evidence="19">
    <location>
        <begin position="183"/>
        <end position="200"/>
    </location>
</feature>
<evidence type="ECO:0000256" key="19">
    <source>
        <dbReference type="SAM" id="Phobius"/>
    </source>
</evidence>
<protein>
    <recommendedName>
        <fullName evidence="18">Fatty acid 2-hydroxylase</fullName>
        <ecNumber evidence="18">1.-.-.-</ecNumber>
    </recommendedName>
</protein>
<evidence type="ECO:0000256" key="4">
    <source>
        <dbReference type="ARBA" id="ARBA00005747"/>
    </source>
</evidence>
<dbReference type="InterPro" id="IPR001199">
    <property type="entry name" value="Cyt_B5-like_heme/steroid-bd"/>
</dbReference>
<gene>
    <name evidence="21" type="ORF">CHILSU_LOCUS2173</name>
</gene>
<organism evidence="21 22">
    <name type="scientific">Chilo suppressalis</name>
    <name type="common">Asiatic rice borer moth</name>
    <dbReference type="NCBI Taxonomy" id="168631"/>
    <lineage>
        <taxon>Eukaryota</taxon>
        <taxon>Metazoa</taxon>
        <taxon>Ecdysozoa</taxon>
        <taxon>Arthropoda</taxon>
        <taxon>Hexapoda</taxon>
        <taxon>Insecta</taxon>
        <taxon>Pterygota</taxon>
        <taxon>Neoptera</taxon>
        <taxon>Endopterygota</taxon>
        <taxon>Lepidoptera</taxon>
        <taxon>Glossata</taxon>
        <taxon>Ditrysia</taxon>
        <taxon>Pyraloidea</taxon>
        <taxon>Crambidae</taxon>
        <taxon>Crambinae</taxon>
        <taxon>Chilo</taxon>
    </lineage>
</organism>
<dbReference type="InterPro" id="IPR036400">
    <property type="entry name" value="Cyt_B5-like_heme/steroid_sf"/>
</dbReference>
<evidence type="ECO:0000256" key="11">
    <source>
        <dbReference type="ARBA" id="ARBA00022833"/>
    </source>
</evidence>
<name>A0ABN8AYD0_CHISP</name>
<dbReference type="PIRSF" id="PIRSF005149">
    <property type="entry name" value="IPC-B_HD"/>
    <property type="match status" value="1"/>
</dbReference>
<dbReference type="Pfam" id="PF00173">
    <property type="entry name" value="Cyt-b5"/>
    <property type="match status" value="1"/>
</dbReference>
<comment type="pathway">
    <text evidence="2">Sphingolipid metabolism.</text>
</comment>
<dbReference type="PANTHER" id="PTHR12863:SF1">
    <property type="entry name" value="FATTY ACID 2-HYDROXYLASE"/>
    <property type="match status" value="1"/>
</dbReference>
<dbReference type="Gene3D" id="3.10.120.10">
    <property type="entry name" value="Cytochrome b5-like heme/steroid binding domain"/>
    <property type="match status" value="1"/>
</dbReference>
<evidence type="ECO:0000256" key="2">
    <source>
        <dbReference type="ARBA" id="ARBA00004991"/>
    </source>
</evidence>